<keyword evidence="2" id="KW-1185">Reference proteome</keyword>
<protein>
    <submittedName>
        <fullName evidence="1">Uncharacterized protein</fullName>
    </submittedName>
</protein>
<reference evidence="1 2" key="1">
    <citation type="submission" date="2021-06" db="EMBL/GenBank/DDBJ databases">
        <title>Caerostris extrusa draft genome.</title>
        <authorList>
            <person name="Kono N."/>
            <person name="Arakawa K."/>
        </authorList>
    </citation>
    <scope>NUCLEOTIDE SEQUENCE [LARGE SCALE GENOMIC DNA]</scope>
</reference>
<name>A0AAV4S6S6_CAEEX</name>
<dbReference type="EMBL" id="BPLR01009016">
    <property type="protein sequence ID" value="GIY29039.1"/>
    <property type="molecule type" value="Genomic_DNA"/>
</dbReference>
<dbReference type="AlphaFoldDB" id="A0AAV4S6S6"/>
<organism evidence="1 2">
    <name type="scientific">Caerostris extrusa</name>
    <name type="common">Bark spider</name>
    <name type="synonym">Caerostris bankana</name>
    <dbReference type="NCBI Taxonomy" id="172846"/>
    <lineage>
        <taxon>Eukaryota</taxon>
        <taxon>Metazoa</taxon>
        <taxon>Ecdysozoa</taxon>
        <taxon>Arthropoda</taxon>
        <taxon>Chelicerata</taxon>
        <taxon>Arachnida</taxon>
        <taxon>Araneae</taxon>
        <taxon>Araneomorphae</taxon>
        <taxon>Entelegynae</taxon>
        <taxon>Araneoidea</taxon>
        <taxon>Araneidae</taxon>
        <taxon>Caerostris</taxon>
    </lineage>
</organism>
<accession>A0AAV4S6S6</accession>
<gene>
    <name evidence="1" type="ORF">CEXT_373441</name>
</gene>
<comment type="caution">
    <text evidence="1">The sequence shown here is derived from an EMBL/GenBank/DDBJ whole genome shotgun (WGS) entry which is preliminary data.</text>
</comment>
<proteinExistence type="predicted"/>
<evidence type="ECO:0000313" key="2">
    <source>
        <dbReference type="Proteomes" id="UP001054945"/>
    </source>
</evidence>
<dbReference type="Proteomes" id="UP001054945">
    <property type="component" value="Unassembled WGS sequence"/>
</dbReference>
<evidence type="ECO:0000313" key="1">
    <source>
        <dbReference type="EMBL" id="GIY29039.1"/>
    </source>
</evidence>
<sequence>MVKFEDNVANFLVILNLLRNCPPDSWLSDNALCCLFHLIDTNIGSCLYRSQVHGEEETRKTSDKDCATQVRTSSVFRIRRLGEKQERLYPANVQR</sequence>